<dbReference type="Proteomes" id="UP001208935">
    <property type="component" value="Unassembled WGS sequence"/>
</dbReference>
<dbReference type="InterPro" id="IPR025455">
    <property type="entry name" value="DUF4276"/>
</dbReference>
<evidence type="ECO:0000313" key="2">
    <source>
        <dbReference type="Proteomes" id="UP001208935"/>
    </source>
</evidence>
<dbReference type="EMBL" id="QZCW01000003">
    <property type="protein sequence ID" value="MCW5322730.1"/>
    <property type="molecule type" value="Genomic_DNA"/>
</dbReference>
<comment type="caution">
    <text evidence="1">The sequence shown here is derived from an EMBL/GenBank/DDBJ whole genome shotgun (WGS) entry which is preliminary data.</text>
</comment>
<keyword evidence="2" id="KW-1185">Reference proteome</keyword>
<evidence type="ECO:0000313" key="1">
    <source>
        <dbReference type="EMBL" id="MCW5322730.1"/>
    </source>
</evidence>
<reference evidence="2" key="1">
    <citation type="submission" date="2023-07" db="EMBL/GenBank/DDBJ databases">
        <title>Verminephrobacter genomes.</title>
        <authorList>
            <person name="Lund M.B."/>
        </authorList>
    </citation>
    <scope>NUCLEOTIDE SEQUENCE [LARGE SCALE GENOMIC DNA]</scope>
    <source>
        <strain evidence="2">AtM5-05</strain>
    </source>
</reference>
<dbReference type="Pfam" id="PF14103">
    <property type="entry name" value="DUF4276"/>
    <property type="match status" value="1"/>
</dbReference>
<gene>
    <name evidence="1" type="ORF">D5039_16720</name>
</gene>
<protein>
    <submittedName>
        <fullName evidence="1">DUF4276 family protein</fullName>
    </submittedName>
</protein>
<organism evidence="1 2">
    <name type="scientific">Verminephrobacter aporrectodeae subsp. tuberculatae</name>
    <dbReference type="NCBI Taxonomy" id="1110392"/>
    <lineage>
        <taxon>Bacteria</taxon>
        <taxon>Pseudomonadati</taxon>
        <taxon>Pseudomonadota</taxon>
        <taxon>Betaproteobacteria</taxon>
        <taxon>Burkholderiales</taxon>
        <taxon>Comamonadaceae</taxon>
        <taxon>Verminephrobacter</taxon>
    </lineage>
</organism>
<proteinExistence type="predicted"/>
<sequence>MEVTLQQLLPCMLRQGIKAEIRQFQCKNDLLKQLPQRLAGYAQWLPETAMVLVIVDRDNDDCLELKARLEQLAHAAGLGTRKAPRNGKFQVINRIAIEELEAWFFGDWAAVKAAYPKVDAGVSKKPCCRSPDAIQRGTWEAMERELQKKAYFKQGLRKLELAQSVAKHMDISKNCSPSFPCLRDALAQL</sequence>
<accession>A0ABT3KY49</accession>
<name>A0ABT3KY49_9BURK</name>